<evidence type="ECO:0000256" key="1">
    <source>
        <dbReference type="SAM" id="Phobius"/>
    </source>
</evidence>
<sequence length="223" mass="23685">MAILRSITCSLRAARRFSTNLWKNHEGMAVMEFAIIGPAFLALLFAILYTMFIYLAQQMLETAAQSAGRLLLTGSAQTTQLANGHVGMSASDFKNAICNGVSGTDANGQTVTIPPLLPSMLSCSRLTVNVTTANTYNVGSTSSPTFTYDSSGVLTSTGTGYTYQSNGAGQNHIIVLQLIYLWPTGKGPLGLNMIDQPNANHKLVATSVFTTEAYSCSTSQTSC</sequence>
<dbReference type="InterPro" id="IPR012495">
    <property type="entry name" value="TadE-like_dom"/>
</dbReference>
<protein>
    <submittedName>
        <fullName evidence="3">TadE/TadG family type IV pilus assembly protein</fullName>
    </submittedName>
</protein>
<keyword evidence="1" id="KW-0472">Membrane</keyword>
<dbReference type="Proteomes" id="UP001419910">
    <property type="component" value="Unassembled WGS sequence"/>
</dbReference>
<organism evidence="3 4">
    <name type="scientific">Sphingomonas oligophenolica</name>
    <dbReference type="NCBI Taxonomy" id="301154"/>
    <lineage>
        <taxon>Bacteria</taxon>
        <taxon>Pseudomonadati</taxon>
        <taxon>Pseudomonadota</taxon>
        <taxon>Alphaproteobacteria</taxon>
        <taxon>Sphingomonadales</taxon>
        <taxon>Sphingomonadaceae</taxon>
        <taxon>Sphingomonas</taxon>
    </lineage>
</organism>
<evidence type="ECO:0000313" key="3">
    <source>
        <dbReference type="EMBL" id="MEN2793651.1"/>
    </source>
</evidence>
<dbReference type="RefSeq" id="WP_343888962.1">
    <property type="nucleotide sequence ID" value="NZ_BAAAEH010000015.1"/>
</dbReference>
<dbReference type="Pfam" id="PF07811">
    <property type="entry name" value="TadE"/>
    <property type="match status" value="1"/>
</dbReference>
<keyword evidence="1" id="KW-1133">Transmembrane helix</keyword>
<evidence type="ECO:0000259" key="2">
    <source>
        <dbReference type="Pfam" id="PF07811"/>
    </source>
</evidence>
<feature type="domain" description="TadE-like" evidence="2">
    <location>
        <begin position="27"/>
        <end position="69"/>
    </location>
</feature>
<proteinExistence type="predicted"/>
<dbReference type="EMBL" id="JBDIME010000061">
    <property type="protein sequence ID" value="MEN2793651.1"/>
    <property type="molecule type" value="Genomic_DNA"/>
</dbReference>
<name>A0ABU9YD77_9SPHN</name>
<comment type="caution">
    <text evidence="3">The sequence shown here is derived from an EMBL/GenBank/DDBJ whole genome shotgun (WGS) entry which is preliminary data.</text>
</comment>
<evidence type="ECO:0000313" key="4">
    <source>
        <dbReference type="Proteomes" id="UP001419910"/>
    </source>
</evidence>
<keyword evidence="1" id="KW-0812">Transmembrane</keyword>
<keyword evidence="4" id="KW-1185">Reference proteome</keyword>
<feature type="transmembrane region" description="Helical" evidence="1">
    <location>
        <begin position="33"/>
        <end position="56"/>
    </location>
</feature>
<accession>A0ABU9YD77</accession>
<gene>
    <name evidence="3" type="ORF">ABC974_28825</name>
</gene>
<reference evidence="3 4" key="1">
    <citation type="submission" date="2024-05" db="EMBL/GenBank/DDBJ databases">
        <authorList>
            <person name="Liu Q."/>
            <person name="Xin Y.-H."/>
        </authorList>
    </citation>
    <scope>NUCLEOTIDE SEQUENCE [LARGE SCALE GENOMIC DNA]</scope>
    <source>
        <strain evidence="3 4">CGMCC 1.10181</strain>
    </source>
</reference>